<dbReference type="PANTHER" id="PTHR43434">
    <property type="entry name" value="PHOSPHOGLYCOLATE PHOSPHATASE"/>
    <property type="match status" value="1"/>
</dbReference>
<dbReference type="Gene3D" id="3.40.50.1000">
    <property type="entry name" value="HAD superfamily/HAD-like"/>
    <property type="match status" value="1"/>
</dbReference>
<protein>
    <submittedName>
        <fullName evidence="1">HAD family hydrolase</fullName>
    </submittedName>
</protein>
<reference evidence="1 2" key="1">
    <citation type="submission" date="2021-03" db="EMBL/GenBank/DDBJ databases">
        <title>Metabolic Capacity of the Antarctic Cyanobacterium Phormidium pseudopriestleyi that Sustains Oxygenic Photosynthesis in the Presence of Hydrogen Sulfide.</title>
        <authorList>
            <person name="Lumian J.E."/>
            <person name="Jungblut A.D."/>
            <person name="Dillon M.L."/>
            <person name="Hawes I."/>
            <person name="Doran P.T."/>
            <person name="Mackey T.J."/>
            <person name="Dick G.J."/>
            <person name="Grettenberger C.L."/>
            <person name="Sumner D.Y."/>
        </authorList>
    </citation>
    <scope>NUCLEOTIDE SEQUENCE [LARGE SCALE GENOMIC DNA]</scope>
    <source>
        <strain evidence="1 2">FRX01</strain>
    </source>
</reference>
<dbReference type="PANTHER" id="PTHR43434:SF21">
    <property type="entry name" value="SLL0295 PROTEIN"/>
    <property type="match status" value="1"/>
</dbReference>
<sequence length="260" mass="29812">MVSNPPTILALDFDGVICDGLIEYFQTTWRSYCQIWPNSDRLPPEEIAPLFYQLRPAIETGWEMPVLVRSLLLGTNPDQILEDWPAICSQIVTAEALNPTDLAAIVDRIRDEWIAEDLTDWLSLHRFYPGVVDRLHVYLANHQQLVIITTKEERFVRSLLQQQGIQLPEDCIFGKNVKRPKHQILRELLGKITPTPTIWFVEDRLKSLESVQKQLDLTGVKLYLADWGYNTPSDRASANYNSGIELLSLSSFCEDCSVWP</sequence>
<keyword evidence="2" id="KW-1185">Reference proteome</keyword>
<dbReference type="Proteomes" id="UP000664844">
    <property type="component" value="Unassembled WGS sequence"/>
</dbReference>
<accession>A0ABS3FSK4</accession>
<name>A0ABS3FSK4_9CYAN</name>
<gene>
    <name evidence="1" type="ORF">J0895_13445</name>
</gene>
<comment type="caution">
    <text evidence="1">The sequence shown here is derived from an EMBL/GenBank/DDBJ whole genome shotgun (WGS) entry which is preliminary data.</text>
</comment>
<dbReference type="SUPFAM" id="SSF56784">
    <property type="entry name" value="HAD-like"/>
    <property type="match status" value="1"/>
</dbReference>
<proteinExistence type="predicted"/>
<organism evidence="1 2">
    <name type="scientific">Phormidium pseudopriestleyi FRX01</name>
    <dbReference type="NCBI Taxonomy" id="1759528"/>
    <lineage>
        <taxon>Bacteria</taxon>
        <taxon>Bacillati</taxon>
        <taxon>Cyanobacteriota</taxon>
        <taxon>Cyanophyceae</taxon>
        <taxon>Oscillatoriophycideae</taxon>
        <taxon>Oscillatoriales</taxon>
        <taxon>Oscillatoriaceae</taxon>
        <taxon>Phormidium</taxon>
    </lineage>
</organism>
<evidence type="ECO:0000313" key="1">
    <source>
        <dbReference type="EMBL" id="MBO0350099.1"/>
    </source>
</evidence>
<dbReference type="InterPro" id="IPR050155">
    <property type="entry name" value="HAD-like_hydrolase_sf"/>
</dbReference>
<dbReference type="GO" id="GO:0016787">
    <property type="term" value="F:hydrolase activity"/>
    <property type="evidence" value="ECO:0007669"/>
    <property type="project" value="UniProtKB-KW"/>
</dbReference>
<dbReference type="EMBL" id="JAFLQW010000357">
    <property type="protein sequence ID" value="MBO0350099.1"/>
    <property type="molecule type" value="Genomic_DNA"/>
</dbReference>
<evidence type="ECO:0000313" key="2">
    <source>
        <dbReference type="Proteomes" id="UP000664844"/>
    </source>
</evidence>
<dbReference type="InterPro" id="IPR036412">
    <property type="entry name" value="HAD-like_sf"/>
</dbReference>
<keyword evidence="1" id="KW-0378">Hydrolase</keyword>
<dbReference type="InterPro" id="IPR023214">
    <property type="entry name" value="HAD_sf"/>
</dbReference>